<dbReference type="InterPro" id="IPR013249">
    <property type="entry name" value="RNA_pol_sigma70_r4_t2"/>
</dbReference>
<sequence>MSEVAQQRFHHLLVDCIPRLRRYARALVFDHGSADDLVQDTLEQAWRKWRQWRDDRDLRPWLFGIMHRLHIDDFRRYGARRQPLAEDMAELTVEAPQERGLALRELAANLARLPEEQRAVLLLLALEDMNYQQIATALDIPLGTVMSRLSRGRERLRGLMETGAAPAAGGGA</sequence>
<dbReference type="Proteomes" id="UP000192721">
    <property type="component" value="Unassembled WGS sequence"/>
</dbReference>
<organism evidence="7 8">
    <name type="scientific">Chromobacterium haemolyticum</name>
    <dbReference type="NCBI Taxonomy" id="394935"/>
    <lineage>
        <taxon>Bacteria</taxon>
        <taxon>Pseudomonadati</taxon>
        <taxon>Pseudomonadota</taxon>
        <taxon>Betaproteobacteria</taxon>
        <taxon>Neisseriales</taxon>
        <taxon>Chromobacteriaceae</taxon>
        <taxon>Chromobacterium</taxon>
    </lineage>
</organism>
<dbReference type="GO" id="GO:0003677">
    <property type="term" value="F:DNA binding"/>
    <property type="evidence" value="ECO:0007669"/>
    <property type="project" value="InterPro"/>
</dbReference>
<gene>
    <name evidence="7" type="ORF">B0T45_22720</name>
</gene>
<dbReference type="CDD" id="cd06171">
    <property type="entry name" value="Sigma70_r4"/>
    <property type="match status" value="1"/>
</dbReference>
<evidence type="ECO:0000256" key="4">
    <source>
        <dbReference type="ARBA" id="ARBA00023163"/>
    </source>
</evidence>
<dbReference type="PANTHER" id="PTHR43133:SF25">
    <property type="entry name" value="RNA POLYMERASE SIGMA FACTOR RFAY-RELATED"/>
    <property type="match status" value="1"/>
</dbReference>
<dbReference type="GO" id="GO:0006352">
    <property type="term" value="P:DNA-templated transcription initiation"/>
    <property type="evidence" value="ECO:0007669"/>
    <property type="project" value="InterPro"/>
</dbReference>
<dbReference type="Gene3D" id="1.10.1740.10">
    <property type="match status" value="1"/>
</dbReference>
<feature type="domain" description="RNA polymerase sigma factor 70 region 4 type 2" evidence="5">
    <location>
        <begin position="105"/>
        <end position="156"/>
    </location>
</feature>
<dbReference type="RefSeq" id="WP_081557076.1">
    <property type="nucleotide sequence ID" value="NZ_MUKV01000059.1"/>
</dbReference>
<dbReference type="PANTHER" id="PTHR43133">
    <property type="entry name" value="RNA POLYMERASE ECF-TYPE SIGMA FACTO"/>
    <property type="match status" value="1"/>
</dbReference>
<evidence type="ECO:0000256" key="1">
    <source>
        <dbReference type="ARBA" id="ARBA00010641"/>
    </source>
</evidence>
<keyword evidence="3" id="KW-0731">Sigma factor</keyword>
<dbReference type="SUPFAM" id="SSF88659">
    <property type="entry name" value="Sigma3 and sigma4 domains of RNA polymerase sigma factors"/>
    <property type="match status" value="1"/>
</dbReference>
<dbReference type="InterPro" id="IPR039425">
    <property type="entry name" value="RNA_pol_sigma-70-like"/>
</dbReference>
<dbReference type="InterPro" id="IPR036388">
    <property type="entry name" value="WH-like_DNA-bd_sf"/>
</dbReference>
<comment type="similarity">
    <text evidence="1">Belongs to the sigma-70 factor family. ECF subfamily.</text>
</comment>
<evidence type="ECO:0000259" key="5">
    <source>
        <dbReference type="Pfam" id="PF08281"/>
    </source>
</evidence>
<name>A0A1W0CA38_9NEIS</name>
<dbReference type="InterPro" id="IPR013325">
    <property type="entry name" value="RNA_pol_sigma_r2"/>
</dbReference>
<reference evidence="7 8" key="1">
    <citation type="submission" date="2017-02" db="EMBL/GenBank/DDBJ databases">
        <title>Chromobacterium haemolyticum H5244.</title>
        <authorList>
            <person name="Gulvik C.A."/>
        </authorList>
    </citation>
    <scope>NUCLEOTIDE SEQUENCE [LARGE SCALE GENOMIC DNA]</scope>
    <source>
        <strain evidence="7 8">H5244</strain>
    </source>
</reference>
<dbReference type="Pfam" id="PF08281">
    <property type="entry name" value="Sigma70_r4_2"/>
    <property type="match status" value="1"/>
</dbReference>
<dbReference type="EMBL" id="MUKV01000059">
    <property type="protein sequence ID" value="OQS31603.1"/>
    <property type="molecule type" value="Genomic_DNA"/>
</dbReference>
<dbReference type="InterPro" id="IPR013324">
    <property type="entry name" value="RNA_pol_sigma_r3/r4-like"/>
</dbReference>
<dbReference type="NCBIfam" id="TIGR02937">
    <property type="entry name" value="sigma70-ECF"/>
    <property type="match status" value="1"/>
</dbReference>
<accession>A0A1W0CA38</accession>
<proteinExistence type="inferred from homology"/>
<protein>
    <submittedName>
        <fullName evidence="7">RNA polymerase subunit sigma-24</fullName>
    </submittedName>
</protein>
<feature type="domain" description="PhyR sigma2" evidence="6">
    <location>
        <begin position="15"/>
        <end position="67"/>
    </location>
</feature>
<dbReference type="InterPro" id="IPR053866">
    <property type="entry name" value="PhyR_sigma2"/>
</dbReference>
<dbReference type="SUPFAM" id="SSF88946">
    <property type="entry name" value="Sigma2 domain of RNA polymerase sigma factors"/>
    <property type="match status" value="1"/>
</dbReference>
<comment type="caution">
    <text evidence="7">The sequence shown here is derived from an EMBL/GenBank/DDBJ whole genome shotgun (WGS) entry which is preliminary data.</text>
</comment>
<dbReference type="Gene3D" id="1.10.10.10">
    <property type="entry name" value="Winged helix-like DNA-binding domain superfamily/Winged helix DNA-binding domain"/>
    <property type="match status" value="1"/>
</dbReference>
<evidence type="ECO:0000256" key="3">
    <source>
        <dbReference type="ARBA" id="ARBA00023082"/>
    </source>
</evidence>
<dbReference type="AlphaFoldDB" id="A0A1W0CA38"/>
<evidence type="ECO:0000313" key="7">
    <source>
        <dbReference type="EMBL" id="OQS31603.1"/>
    </source>
</evidence>
<keyword evidence="4" id="KW-0804">Transcription</keyword>
<evidence type="ECO:0000256" key="2">
    <source>
        <dbReference type="ARBA" id="ARBA00023015"/>
    </source>
</evidence>
<evidence type="ECO:0000313" key="8">
    <source>
        <dbReference type="Proteomes" id="UP000192721"/>
    </source>
</evidence>
<dbReference type="GO" id="GO:0016987">
    <property type="term" value="F:sigma factor activity"/>
    <property type="evidence" value="ECO:0007669"/>
    <property type="project" value="UniProtKB-KW"/>
</dbReference>
<dbReference type="Pfam" id="PF22029">
    <property type="entry name" value="PhyR_sigma2"/>
    <property type="match status" value="1"/>
</dbReference>
<dbReference type="InterPro" id="IPR014284">
    <property type="entry name" value="RNA_pol_sigma-70_dom"/>
</dbReference>
<evidence type="ECO:0000259" key="6">
    <source>
        <dbReference type="Pfam" id="PF22029"/>
    </source>
</evidence>
<keyword evidence="2" id="KW-0805">Transcription regulation</keyword>